<dbReference type="PANTHER" id="PTHR36112">
    <property type="entry name" value="RIBOSOMAL RNA SMALL SUBUNIT METHYLTRANSFERASE J"/>
    <property type="match status" value="1"/>
</dbReference>
<dbReference type="SUPFAM" id="SSF53335">
    <property type="entry name" value="S-adenosyl-L-methionine-dependent methyltransferases"/>
    <property type="match status" value="1"/>
</dbReference>
<dbReference type="OrthoDB" id="3191794at2"/>
<name>L2FB55_9GAMM</name>
<evidence type="ECO:0000313" key="2">
    <source>
        <dbReference type="Proteomes" id="UP000023795"/>
    </source>
</evidence>
<dbReference type="eggNOG" id="COG0742">
    <property type="taxonomic scope" value="Bacteria"/>
</dbReference>
<dbReference type="PANTHER" id="PTHR36112:SF1">
    <property type="entry name" value="RIBOSOMAL RNA SMALL SUBUNIT METHYLTRANSFERASE J"/>
    <property type="match status" value="1"/>
</dbReference>
<gene>
    <name evidence="1" type="ORF">MOMA_04660</name>
</gene>
<dbReference type="EMBL" id="ANIN01000001">
    <property type="protein sequence ID" value="ELA09668.1"/>
    <property type="molecule type" value="Genomic_DNA"/>
</dbReference>
<dbReference type="AlphaFoldDB" id="L2FB55"/>
<dbReference type="InterPro" id="IPR029063">
    <property type="entry name" value="SAM-dependent_MTases_sf"/>
</dbReference>
<evidence type="ECO:0008006" key="3">
    <source>
        <dbReference type="Google" id="ProtNLM"/>
    </source>
</evidence>
<organism evidence="1 2">
    <name type="scientific">Moraxella macacae 0408225</name>
    <dbReference type="NCBI Taxonomy" id="1230338"/>
    <lineage>
        <taxon>Bacteria</taxon>
        <taxon>Pseudomonadati</taxon>
        <taxon>Pseudomonadota</taxon>
        <taxon>Gammaproteobacteria</taxon>
        <taxon>Moraxellales</taxon>
        <taxon>Moraxellaceae</taxon>
        <taxon>Moraxella</taxon>
    </lineage>
</organism>
<dbReference type="Proteomes" id="UP000023795">
    <property type="component" value="Unassembled WGS sequence"/>
</dbReference>
<evidence type="ECO:0000313" key="1">
    <source>
        <dbReference type="EMBL" id="ELA09668.1"/>
    </source>
</evidence>
<protein>
    <recommendedName>
        <fullName evidence="3">Ribosomal RNA small subunit methyltransferase J</fullName>
    </recommendedName>
</protein>
<dbReference type="PATRIC" id="fig|1230338.3.peg.1011"/>
<proteinExistence type="predicted"/>
<dbReference type="RefSeq" id="WP_009767486.1">
    <property type="nucleotide sequence ID" value="NZ_ANIN01000001.1"/>
</dbReference>
<dbReference type="Gene3D" id="3.40.50.150">
    <property type="entry name" value="Vaccinia Virus protein VP39"/>
    <property type="match status" value="1"/>
</dbReference>
<dbReference type="Pfam" id="PF04445">
    <property type="entry name" value="SAM_MT"/>
    <property type="match status" value="1"/>
</dbReference>
<accession>L2FB55</accession>
<dbReference type="GO" id="GO:0008990">
    <property type="term" value="F:rRNA (guanine-N2-)-methyltransferase activity"/>
    <property type="evidence" value="ECO:0007669"/>
    <property type="project" value="InterPro"/>
</dbReference>
<dbReference type="InterPro" id="IPR007536">
    <property type="entry name" value="16SrRNA_methylTrfase_J"/>
</dbReference>
<dbReference type="STRING" id="1230338.MOMA_04660"/>
<reference evidence="1 2" key="1">
    <citation type="journal article" date="2013" name="Genome Announc.">
        <title>Genome Sequence of Moraxella macacae 0408225, a Novel Bacterial Species Isolated from a Cynomolgus Macaque with Epistaxis.</title>
        <authorList>
            <person name="Ladner J.T."/>
            <person name="Whitehouse C.A."/>
            <person name="Koroleva G.I."/>
            <person name="Palacios G.F."/>
        </authorList>
    </citation>
    <scope>NUCLEOTIDE SEQUENCE [LARGE SCALE GENOMIC DNA]</scope>
    <source>
        <strain evidence="1 2">0408225</strain>
    </source>
</reference>
<keyword evidence="2" id="KW-1185">Reference proteome</keyword>
<comment type="caution">
    <text evidence="1">The sequence shown here is derived from an EMBL/GenBank/DDBJ whole genome shotgun (WGS) entry which is preliminary data.</text>
</comment>
<sequence>MLTIYVVSCDVDNIGSQNMVLAEIGEFFIDQGIDFQTLQMSDKISQKWLKSVNSGSLLLDKHNMYLIANAMKVSPNWQALGSRIVKAGKKSELLLKSAKLSADKTVIDCTAGFGHDALILASTGAQVTMIEQNPLLYTLLKYEMKKMSGNPNWQKLLGRICLKFGNAMTVLPNLTADLIYLDPMFPSDSYKSQVGKTMQILHNLVTKPTFDDEIALLNLAKNQVNRSGCVLVKRPKSAPFLANVKPTQNFSNEVVRFDVYADS</sequence>
<dbReference type="CDD" id="cd02440">
    <property type="entry name" value="AdoMet_MTases"/>
    <property type="match status" value="1"/>
</dbReference>